<proteinExistence type="predicted"/>
<keyword evidence="8" id="KW-1185">Reference proteome</keyword>
<dbReference type="AlphaFoldDB" id="A0A2U8FWF1"/>
<dbReference type="PANTHER" id="PTHR34597">
    <property type="entry name" value="SLR1661 PROTEIN"/>
    <property type="match status" value="1"/>
</dbReference>
<evidence type="ECO:0000259" key="5">
    <source>
        <dbReference type="Pfam" id="PF03865"/>
    </source>
</evidence>
<dbReference type="InterPro" id="IPR051544">
    <property type="entry name" value="TPS_OM_transporter"/>
</dbReference>
<dbReference type="InterPro" id="IPR005565">
    <property type="entry name" value="Hemolysn_activator_HlyB_C"/>
</dbReference>
<organism evidence="7 8">
    <name type="scientific">Aquabacterium olei</name>
    <dbReference type="NCBI Taxonomy" id="1296669"/>
    <lineage>
        <taxon>Bacteria</taxon>
        <taxon>Pseudomonadati</taxon>
        <taxon>Pseudomonadota</taxon>
        <taxon>Betaproteobacteria</taxon>
        <taxon>Burkholderiales</taxon>
        <taxon>Aquabacterium</taxon>
    </lineage>
</organism>
<dbReference type="GO" id="GO:0008320">
    <property type="term" value="F:protein transmembrane transporter activity"/>
    <property type="evidence" value="ECO:0007669"/>
    <property type="project" value="TreeGrafter"/>
</dbReference>
<dbReference type="EMBL" id="CP029210">
    <property type="protein sequence ID" value="AWI54754.1"/>
    <property type="molecule type" value="Genomic_DNA"/>
</dbReference>
<evidence type="ECO:0000256" key="4">
    <source>
        <dbReference type="SAM" id="SignalP"/>
    </source>
</evidence>
<feature type="chain" id="PRO_5016122723" description="ShlB/FhaC/HecB family hemolysin secretion/activation protein" evidence="4">
    <location>
        <begin position="28"/>
        <end position="558"/>
    </location>
</feature>
<evidence type="ECO:0000313" key="7">
    <source>
        <dbReference type="EMBL" id="AWI54754.1"/>
    </source>
</evidence>
<evidence type="ECO:0000256" key="1">
    <source>
        <dbReference type="ARBA" id="ARBA00022452"/>
    </source>
</evidence>
<evidence type="ECO:0000259" key="6">
    <source>
        <dbReference type="Pfam" id="PF08479"/>
    </source>
</evidence>
<reference evidence="7 8" key="1">
    <citation type="submission" date="2018-05" db="EMBL/GenBank/DDBJ databases">
        <title>complete genome sequence of Aquabacterium olei NBRC 110486.</title>
        <authorList>
            <person name="Tang B."/>
            <person name="Chang J."/>
            <person name="Zhang L."/>
            <person name="Yang H."/>
        </authorList>
    </citation>
    <scope>NUCLEOTIDE SEQUENCE [LARGE SCALE GENOMIC DNA]</scope>
    <source>
        <strain evidence="7 8">NBRC 110486</strain>
    </source>
</reference>
<dbReference type="GO" id="GO:0098046">
    <property type="term" value="C:type V protein secretion system complex"/>
    <property type="evidence" value="ECO:0007669"/>
    <property type="project" value="TreeGrafter"/>
</dbReference>
<dbReference type="InterPro" id="IPR013686">
    <property type="entry name" value="Polypept-transport_assoc_ShlB"/>
</dbReference>
<dbReference type="Gene3D" id="3.10.20.310">
    <property type="entry name" value="membrane protein fhac"/>
    <property type="match status" value="1"/>
</dbReference>
<keyword evidence="1" id="KW-0472">Membrane</keyword>
<name>A0A2U8FWF1_9BURK</name>
<feature type="domain" description="Polypeptide-transport-associated ShlB-type" evidence="6">
    <location>
        <begin position="77"/>
        <end position="150"/>
    </location>
</feature>
<accession>A0A2U8FWF1</accession>
<dbReference type="PANTHER" id="PTHR34597:SF1">
    <property type="entry name" value="HEME_HEMOPEXIN TRANSPORTER PROTEIN HUXB"/>
    <property type="match status" value="1"/>
</dbReference>
<dbReference type="Gene3D" id="2.40.160.50">
    <property type="entry name" value="membrane protein fhac: a member of the omp85/tpsb transporter family"/>
    <property type="match status" value="1"/>
</dbReference>
<dbReference type="Pfam" id="PF08479">
    <property type="entry name" value="POTRA_2"/>
    <property type="match status" value="1"/>
</dbReference>
<dbReference type="Pfam" id="PF03865">
    <property type="entry name" value="ShlB"/>
    <property type="match status" value="1"/>
</dbReference>
<evidence type="ECO:0000256" key="2">
    <source>
        <dbReference type="ARBA" id="ARBA00022692"/>
    </source>
</evidence>
<feature type="signal peptide" evidence="4">
    <location>
        <begin position="1"/>
        <end position="27"/>
    </location>
</feature>
<evidence type="ECO:0008006" key="9">
    <source>
        <dbReference type="Google" id="ProtNLM"/>
    </source>
</evidence>
<feature type="domain" description="Haemolysin activator HlyB C-terminal" evidence="5">
    <location>
        <begin position="213"/>
        <end position="516"/>
    </location>
</feature>
<keyword evidence="1" id="KW-1134">Transmembrane beta strand</keyword>
<gene>
    <name evidence="7" type="ORF">DEH84_16020</name>
</gene>
<dbReference type="GO" id="GO:0046819">
    <property type="term" value="P:protein secretion by the type V secretion system"/>
    <property type="evidence" value="ECO:0007669"/>
    <property type="project" value="TreeGrafter"/>
</dbReference>
<keyword evidence="2" id="KW-0812">Transmembrane</keyword>
<dbReference type="OrthoDB" id="572300at2"/>
<dbReference type="RefSeq" id="WP_109037756.1">
    <property type="nucleotide sequence ID" value="NZ_CP029210.1"/>
</dbReference>
<dbReference type="Proteomes" id="UP000244892">
    <property type="component" value="Chromosome"/>
</dbReference>
<evidence type="ECO:0000256" key="3">
    <source>
        <dbReference type="ARBA" id="ARBA00023237"/>
    </source>
</evidence>
<keyword evidence="3" id="KW-0998">Cell outer membrane</keyword>
<protein>
    <recommendedName>
        <fullName evidence="9">ShlB/FhaC/HecB family hemolysin secretion/activation protein</fullName>
    </recommendedName>
</protein>
<dbReference type="KEGG" id="aon:DEH84_16020"/>
<keyword evidence="4" id="KW-0732">Signal</keyword>
<sequence>MSRPIPFRPRDLGVAAAGLMAAVGLHAQTPTLPGAGDVQRALTPPVAPAVPQDRAAPLTAPAAPAAQADAAGPRVLVRAVRLTGVTVLPEAEVRAPLDELVGRSWSLIELQRAVARVTRLYQERGYPIARAILPAQDIVDGAIEVRVLEGQVGQVRLDNTSRLTDATVARLLGDIPGGSVVRGPELEARLLTLGDIPGTSRASVVLEPGTRTGESDLTVRVDPAPAVTGQLDFDNHGNRYTGYWRAAAQLAWNSPLGLGDQLTARALVTDESTQNLRLGWRVPVARPGVTVGAAYSQVDYQLRREYENLRASGTARMGTVDVAATLARSPGAGLLGRLSWDQKLYADKIALLSNHFNRKQADVVSASFNGFGTQGATSHAWTAVLSRGKLNLPAAEQVANDGRRTMGYFSKAVLTANLNATLRPGWSVFGSVYGQAASRNLDPSEKMSIGGVNGVRAYPEGEALGDQGVLGTAELRYTLPLQPVQLGLFVDSGHVRFDRFQSAGRHGRTLTGAGLSLVWAPTPDIGLKAMVATRLGDARIETEPDSRTRLWVQSVVRF</sequence>
<evidence type="ECO:0000313" key="8">
    <source>
        <dbReference type="Proteomes" id="UP000244892"/>
    </source>
</evidence>